<evidence type="ECO:0000313" key="1">
    <source>
        <dbReference type="EMBL" id="CAB4556174.1"/>
    </source>
</evidence>
<gene>
    <name evidence="1" type="ORF">UFOPK1358_01928</name>
</gene>
<sequence>MQFPKGIQVVSNNLLGHSVGSDRVLAMCLGDGQVLWVYDPVNCPARRGKDHLLGTCSAGTFNHVECSQDVHPRIKGWVENRDTNIDLCRKVKHHVGRIPLDQVGNRWIADINLVERKIMIPIGTRIGQVSEFAR</sequence>
<dbReference type="AlphaFoldDB" id="A0A6J6CYM1"/>
<proteinExistence type="predicted"/>
<name>A0A6J6CYM1_9ZZZZ</name>
<reference evidence="1" key="1">
    <citation type="submission" date="2020-05" db="EMBL/GenBank/DDBJ databases">
        <authorList>
            <person name="Chiriac C."/>
            <person name="Salcher M."/>
            <person name="Ghai R."/>
            <person name="Kavagutti S V."/>
        </authorList>
    </citation>
    <scope>NUCLEOTIDE SEQUENCE</scope>
</reference>
<organism evidence="1">
    <name type="scientific">freshwater metagenome</name>
    <dbReference type="NCBI Taxonomy" id="449393"/>
    <lineage>
        <taxon>unclassified sequences</taxon>
        <taxon>metagenomes</taxon>
        <taxon>ecological metagenomes</taxon>
    </lineage>
</organism>
<protein>
    <submittedName>
        <fullName evidence="1">Unannotated protein</fullName>
    </submittedName>
</protein>
<accession>A0A6J6CYM1</accession>
<dbReference type="EMBL" id="CAEZSF010000271">
    <property type="protein sequence ID" value="CAB4556174.1"/>
    <property type="molecule type" value="Genomic_DNA"/>
</dbReference>